<evidence type="ECO:0000256" key="17">
    <source>
        <dbReference type="ARBA" id="ARBA00040267"/>
    </source>
</evidence>
<evidence type="ECO:0000256" key="10">
    <source>
        <dbReference type="ARBA" id="ARBA00022946"/>
    </source>
</evidence>
<comment type="catalytic activity">
    <reaction evidence="19">
        <text>N(6)-[(R)-lipoyl]-L-lysyl-[protein] + 2-oxoglutarate + H(+) = N(6)-[(R)-S(8)-succinyldihydrolipoyl]-L-lysyl-[protein] + CO2</text>
        <dbReference type="Rhea" id="RHEA:12188"/>
        <dbReference type="Rhea" id="RHEA-COMP:10474"/>
        <dbReference type="Rhea" id="RHEA-COMP:20092"/>
        <dbReference type="ChEBI" id="CHEBI:15378"/>
        <dbReference type="ChEBI" id="CHEBI:16526"/>
        <dbReference type="ChEBI" id="CHEBI:16810"/>
        <dbReference type="ChEBI" id="CHEBI:83099"/>
        <dbReference type="ChEBI" id="CHEBI:83120"/>
        <dbReference type="EC" id="1.2.4.2"/>
    </reaction>
</comment>
<comment type="similarity">
    <text evidence="5">Belongs to the eukaryotic/archaeal RNase P protein component 2 family.</text>
</comment>
<dbReference type="EC" id="1.2.4.2" evidence="6"/>
<comment type="function">
    <text evidence="16">The 2-oxoglutarate dehydrogenase complex catalyzes the overall conversion of 2-oxoglutarate to succinyl-CoA and CO(2). It contains multiple copies of three enzymatic components: 2-oxoglutarate dehydrogenase (E1), dihydrolipoamide succinyltransferase (E2) and lipoamide dehydrogenase (E3).</text>
</comment>
<dbReference type="GO" id="GO:0006096">
    <property type="term" value="P:glycolytic process"/>
    <property type="evidence" value="ECO:0007669"/>
    <property type="project" value="UniProtKB-KW"/>
</dbReference>
<evidence type="ECO:0000256" key="5">
    <source>
        <dbReference type="ARBA" id="ARBA00010800"/>
    </source>
</evidence>
<protein>
    <recommendedName>
        <fullName evidence="17">2-oxoglutarate dehydrogenase, mitochondrial</fullName>
        <ecNumber evidence="6">1.2.4.2</ecNumber>
    </recommendedName>
    <alternativeName>
        <fullName evidence="18">2-oxoglutarate dehydrogenase complex component E1</fullName>
    </alternativeName>
    <alternativeName>
        <fullName evidence="15">Alpha-ketoglutarate dehydrogenase</fullName>
    </alternativeName>
</protein>
<keyword evidence="7" id="KW-0819">tRNA processing</keyword>
<dbReference type="Proteomes" id="UP000054721">
    <property type="component" value="Unassembled WGS sequence"/>
</dbReference>
<keyword evidence="14" id="KW-0324">Glycolysis</keyword>
<evidence type="ECO:0000256" key="1">
    <source>
        <dbReference type="ARBA" id="ARBA00001946"/>
    </source>
</evidence>
<dbReference type="NCBIfam" id="NF008907">
    <property type="entry name" value="PRK12270.1"/>
    <property type="match status" value="1"/>
</dbReference>
<sequence length="1269" mass="143950">MRDLYSTSNQVIGRAEIYLMFFRAFEISLPDMLSRTSRFKQLLQLSQCIASNVRRCQSTGYGAPPNFPAPMSRMAAEPFLNGTSSIYIEEMFESWKNDPKSVHKSWDAFFRSVEAGMQPGDAYYPPPSLSALSHHVASIDTNTISDHAKVQQLIKSYQTRGHHIADLDPLGINKADLDDTVAPELELSTYNLTEKDLNREFLLPNTTYIGGDRSVLTLGEILQRLKKIYCHHIGVEYMHLSNREQYLWIRKHFETPSIMELTPDEQKRLFKRLIRSTKHVLFLNLNYQLIMVIKICRFEEFLAKKWPAEKRFGLEGCEVLIPAMKQVIDCTAALGVDTFVIGMPHRGRLNILANVCRQELEAIFCQFSTLQPEDEGSGDVKYHLGVCIERLNSASGKPIKISVVANPSHLEAVDPVVQGKTRAEQFYRNDTRGDKVMSILLHGDAAFSGQGIVYETFDISGLPAYTCHGSIHFIVNNQIGFTTDPRFSRSSPYCTDVAKVVNAPIFHVNADDPEAVMHVCTVASQWRNKFKKDVVIDLVCYRRHGHNEQDEPSFTQPLMYQKIAKALPVMDKYAQKLINAGVVNQEYVQAEMDHYVEIMETAYSNSQKEMFVRNRDWLDSPWKTFFPCDVDLKLKPTGVSVEVLQHIGNIFSAVPKNFRLHSGLERVLRGRAQMVQSGTSDWALAEAFAFGSLLGEGFHVRLSGQDVERGTFSHRHHVLHDQNVDKNIVEPLNELWPGKQAQYTVCNSSLSEFGVLGFEVGFSLSNPNALVIWEAQFGDFSNNAQCIFDQFISSGQAKWIRQSGIVCLLPHGYEGMGPEHSSARLERFLQLCSDDEERMKPPGPEFEGGQLMETNMIVANCTTPANFFHLLRRQMLLPFRKPLIVMTPKSLLRHPEARSPFDDYLENTRFKRLIPEDGPASENPEQVKRLVFCSGKLYYELKKERDNKKLDSDVAICRIEQLSPFPYDLVKEQAEKYKNAQLIWAQEEHKNMGAWLYVHPRLLTALNNGRSVKYAGRAPSASTATGNKYHHMREQNKVIADTLEVTMPGIEQKQAGNCAFQFQFNKFAWIKENELNMNIHHYQMVKAKYRYCVFQVILDPSVELPHSSVTSSTIYGAVTAAIKSVFGECGLGQCKHLLKVKVFEDELGIVVIRVLDAHLQTLITSTPFIRQISRIPAILKCLFIGGSIRACAKATLNYHRNNLIKDLPKASLSDSSIIMNTKVFPFHYNQAVPHDYFGFYRLKSSENFPQLIPSFSSVLSTSECSTDVP</sequence>
<dbReference type="OrthoDB" id="413077at2759"/>
<dbReference type="GO" id="GO:0030677">
    <property type="term" value="C:ribonuclease P complex"/>
    <property type="evidence" value="ECO:0007669"/>
    <property type="project" value="InterPro"/>
</dbReference>
<evidence type="ECO:0000256" key="18">
    <source>
        <dbReference type="ARBA" id="ARBA00042984"/>
    </source>
</evidence>
<evidence type="ECO:0000256" key="12">
    <source>
        <dbReference type="ARBA" id="ARBA00023052"/>
    </source>
</evidence>
<evidence type="ECO:0000313" key="22">
    <source>
        <dbReference type="Proteomes" id="UP000054721"/>
    </source>
</evidence>
<evidence type="ECO:0000256" key="2">
    <source>
        <dbReference type="ARBA" id="ARBA00001964"/>
    </source>
</evidence>
<dbReference type="Pfam" id="PF01900">
    <property type="entry name" value="RNase_P_Rpp14"/>
    <property type="match status" value="1"/>
</dbReference>
<evidence type="ECO:0000256" key="7">
    <source>
        <dbReference type="ARBA" id="ARBA00022694"/>
    </source>
</evidence>
<dbReference type="Pfam" id="PF16078">
    <property type="entry name" value="2-oxogl_dehyd_N"/>
    <property type="match status" value="1"/>
</dbReference>
<dbReference type="GO" id="GO:0030976">
    <property type="term" value="F:thiamine pyrophosphate binding"/>
    <property type="evidence" value="ECO:0007669"/>
    <property type="project" value="InterPro"/>
</dbReference>
<keyword evidence="9" id="KW-0460">Magnesium</keyword>
<dbReference type="AlphaFoldDB" id="A0A0V1L7A7"/>
<dbReference type="InterPro" id="IPR029061">
    <property type="entry name" value="THDP-binding"/>
</dbReference>
<dbReference type="Gene3D" id="3.30.70.3250">
    <property type="entry name" value="Ribonuclease P, Pop5 subunit"/>
    <property type="match status" value="1"/>
</dbReference>
<keyword evidence="8" id="KW-0479">Metal-binding</keyword>
<reference evidence="21 22" key="1">
    <citation type="submission" date="2015-05" db="EMBL/GenBank/DDBJ databases">
        <title>Evolution of Trichinella species and genotypes.</title>
        <authorList>
            <person name="Korhonen P.K."/>
            <person name="Edoardo P."/>
            <person name="Giuseppe L.R."/>
            <person name="Gasser R.B."/>
        </authorList>
    </citation>
    <scope>NUCLEOTIDE SEQUENCE [LARGE SCALE GENOMIC DNA]</scope>
    <source>
        <strain evidence="21">ISS10</strain>
    </source>
</reference>
<dbReference type="InterPro" id="IPR038085">
    <property type="entry name" value="Rnp2-like_sf"/>
</dbReference>
<accession>A0A0V1L7A7</accession>
<dbReference type="SMART" id="SM00861">
    <property type="entry name" value="Transket_pyr"/>
    <property type="match status" value="1"/>
</dbReference>
<dbReference type="Gene3D" id="3.40.50.970">
    <property type="match status" value="1"/>
</dbReference>
<keyword evidence="10" id="KW-0809">Transit peptide</keyword>
<dbReference type="Pfam" id="PF02779">
    <property type="entry name" value="Transket_pyr"/>
    <property type="match status" value="1"/>
</dbReference>
<dbReference type="Gene3D" id="3.40.50.12470">
    <property type="match status" value="1"/>
</dbReference>
<dbReference type="InterPro" id="IPR031717">
    <property type="entry name" value="ODO-1/KGD_C"/>
</dbReference>
<evidence type="ECO:0000256" key="15">
    <source>
        <dbReference type="ARBA" id="ARBA00030680"/>
    </source>
</evidence>
<dbReference type="FunFam" id="3.40.50.12470:FF:000007">
    <property type="entry name" value="2-oxoglutarate dehydrogenase e1 mitochondrial"/>
    <property type="match status" value="1"/>
</dbReference>
<dbReference type="GO" id="GO:0004591">
    <property type="term" value="F:oxoglutarate dehydrogenase (succinyl-transferring) activity"/>
    <property type="evidence" value="ECO:0007669"/>
    <property type="project" value="UniProtKB-EC"/>
</dbReference>
<comment type="caution">
    <text evidence="21">The sequence shown here is derived from an EMBL/GenBank/DDBJ whole genome shotgun (WGS) entry which is preliminary data.</text>
</comment>
<keyword evidence="11" id="KW-0560">Oxidoreductase</keyword>
<evidence type="ECO:0000256" key="19">
    <source>
        <dbReference type="ARBA" id="ARBA00051911"/>
    </source>
</evidence>
<evidence type="ECO:0000256" key="8">
    <source>
        <dbReference type="ARBA" id="ARBA00022723"/>
    </source>
</evidence>
<comment type="cofactor">
    <cofactor evidence="2">
        <name>thiamine diphosphate</name>
        <dbReference type="ChEBI" id="CHEBI:58937"/>
    </cofactor>
</comment>
<dbReference type="Pfam" id="PF16870">
    <property type="entry name" value="OxoGdeHyase_C"/>
    <property type="match status" value="1"/>
</dbReference>
<dbReference type="GO" id="GO:0046872">
    <property type="term" value="F:metal ion binding"/>
    <property type="evidence" value="ECO:0007669"/>
    <property type="project" value="UniProtKB-KW"/>
</dbReference>
<dbReference type="STRING" id="6335.A0A0V1L7A7"/>
<evidence type="ECO:0000259" key="20">
    <source>
        <dbReference type="SMART" id="SM00861"/>
    </source>
</evidence>
<dbReference type="InterPro" id="IPR032106">
    <property type="entry name" value="2-oxogl_dehyd_N"/>
</dbReference>
<dbReference type="NCBIfam" id="NF006914">
    <property type="entry name" value="PRK09404.1"/>
    <property type="match status" value="1"/>
</dbReference>
<keyword evidence="13" id="KW-0496">Mitochondrion</keyword>
<proteinExistence type="inferred from homology"/>
<dbReference type="EMBL" id="JYDW01000115">
    <property type="protein sequence ID" value="KRZ55407.1"/>
    <property type="molecule type" value="Genomic_DNA"/>
</dbReference>
<dbReference type="InterPro" id="IPR042179">
    <property type="entry name" value="KGD_C_sf"/>
</dbReference>
<evidence type="ECO:0000256" key="3">
    <source>
        <dbReference type="ARBA" id="ARBA00004305"/>
    </source>
</evidence>
<dbReference type="InterPro" id="IPR001017">
    <property type="entry name" value="DH_E1"/>
</dbReference>
<evidence type="ECO:0000256" key="4">
    <source>
        <dbReference type="ARBA" id="ARBA00006936"/>
    </source>
</evidence>
<comment type="cofactor">
    <cofactor evidence="1">
        <name>Mg(2+)</name>
        <dbReference type="ChEBI" id="CHEBI:18420"/>
    </cofactor>
</comment>
<comment type="subcellular location">
    <subcellularLocation>
        <location evidence="3">Mitochondrion matrix</location>
    </subcellularLocation>
</comment>
<evidence type="ECO:0000256" key="6">
    <source>
        <dbReference type="ARBA" id="ARBA00012280"/>
    </source>
</evidence>
<dbReference type="FunFam" id="1.10.287.1150:FF:000002">
    <property type="entry name" value="2-oxoglutarate dehydrogenase E1 component"/>
    <property type="match status" value="1"/>
</dbReference>
<dbReference type="SUPFAM" id="SSF52518">
    <property type="entry name" value="Thiamin diphosphate-binding fold (THDP-binding)"/>
    <property type="match status" value="2"/>
</dbReference>
<organism evidence="21 22">
    <name type="scientific">Trichinella nativa</name>
    <dbReference type="NCBI Taxonomy" id="6335"/>
    <lineage>
        <taxon>Eukaryota</taxon>
        <taxon>Metazoa</taxon>
        <taxon>Ecdysozoa</taxon>
        <taxon>Nematoda</taxon>
        <taxon>Enoplea</taxon>
        <taxon>Dorylaimia</taxon>
        <taxon>Trichinellida</taxon>
        <taxon>Trichinellidae</taxon>
        <taxon>Trichinella</taxon>
    </lineage>
</organism>
<dbReference type="NCBIfam" id="TIGR00239">
    <property type="entry name" value="2oxo_dh_E1"/>
    <property type="match status" value="1"/>
</dbReference>
<dbReference type="FunFam" id="3.40.50.970:FF:000002">
    <property type="entry name" value="2-oxoglutarate dehydrogenase, E1 component"/>
    <property type="match status" value="1"/>
</dbReference>
<gene>
    <name evidence="21" type="ORF">T02_10165</name>
</gene>
<dbReference type="GO" id="GO:0045252">
    <property type="term" value="C:oxoglutarate dehydrogenase complex"/>
    <property type="evidence" value="ECO:0007669"/>
    <property type="project" value="TreeGrafter"/>
</dbReference>
<dbReference type="PANTHER" id="PTHR23152:SF4">
    <property type="entry name" value="2-OXOADIPATE DEHYDROGENASE COMPLEX COMPONENT E1"/>
    <property type="match status" value="1"/>
</dbReference>
<evidence type="ECO:0000256" key="14">
    <source>
        <dbReference type="ARBA" id="ARBA00023152"/>
    </source>
</evidence>
<evidence type="ECO:0000256" key="16">
    <source>
        <dbReference type="ARBA" id="ARBA00037426"/>
    </source>
</evidence>
<dbReference type="Pfam" id="PF00676">
    <property type="entry name" value="E1_dh"/>
    <property type="match status" value="1"/>
</dbReference>
<dbReference type="SUPFAM" id="SSF160350">
    <property type="entry name" value="Rnp2-like"/>
    <property type="match status" value="1"/>
</dbReference>
<dbReference type="CDD" id="cd02016">
    <property type="entry name" value="TPP_E1_OGDC_like"/>
    <property type="match status" value="1"/>
</dbReference>
<evidence type="ECO:0000256" key="9">
    <source>
        <dbReference type="ARBA" id="ARBA00022842"/>
    </source>
</evidence>
<evidence type="ECO:0000313" key="21">
    <source>
        <dbReference type="EMBL" id="KRZ55407.1"/>
    </source>
</evidence>
<keyword evidence="12" id="KW-0786">Thiamine pyrophosphate</keyword>
<dbReference type="Gene3D" id="3.40.50.11610">
    <property type="entry name" value="Multifunctional 2-oxoglutarate metabolism enzyme, C-terminal domain"/>
    <property type="match status" value="1"/>
</dbReference>
<comment type="similarity">
    <text evidence="4">Belongs to the alpha-ketoglutarate dehydrogenase family.</text>
</comment>
<keyword evidence="22" id="KW-1185">Reference proteome</keyword>
<evidence type="ECO:0000256" key="11">
    <source>
        <dbReference type="ARBA" id="ARBA00023002"/>
    </source>
</evidence>
<dbReference type="GO" id="GO:0006099">
    <property type="term" value="P:tricarboxylic acid cycle"/>
    <property type="evidence" value="ECO:0007669"/>
    <property type="project" value="TreeGrafter"/>
</dbReference>
<dbReference type="GO" id="GO:0001682">
    <property type="term" value="P:tRNA 5'-leader removal"/>
    <property type="evidence" value="ECO:0007669"/>
    <property type="project" value="InterPro"/>
</dbReference>
<evidence type="ECO:0000256" key="13">
    <source>
        <dbReference type="ARBA" id="ARBA00023128"/>
    </source>
</evidence>
<dbReference type="Gene3D" id="1.10.287.1150">
    <property type="entry name" value="TPP helical domain"/>
    <property type="match status" value="1"/>
</dbReference>
<dbReference type="GO" id="GO:0005759">
    <property type="term" value="C:mitochondrial matrix"/>
    <property type="evidence" value="ECO:0007669"/>
    <property type="project" value="UniProtKB-SubCell"/>
</dbReference>
<feature type="domain" description="Transketolase-like pyrimidine-binding" evidence="20">
    <location>
        <begin position="680"/>
        <end position="894"/>
    </location>
</feature>
<dbReference type="InterPro" id="IPR011603">
    <property type="entry name" value="2oxoglutarate_DH_E1"/>
</dbReference>
<dbReference type="InterPro" id="IPR002759">
    <property type="entry name" value="Pop5/Rpp14/Rnp2-like"/>
</dbReference>
<dbReference type="InterPro" id="IPR005475">
    <property type="entry name" value="Transketolase-like_Pyr-bd"/>
</dbReference>
<dbReference type="PANTHER" id="PTHR23152">
    <property type="entry name" value="2-OXOGLUTARATE DEHYDROGENASE"/>
    <property type="match status" value="1"/>
</dbReference>
<name>A0A0V1L7A7_9BILA</name>